<dbReference type="PROSITE" id="PS51318">
    <property type="entry name" value="TAT"/>
    <property type="match status" value="1"/>
</dbReference>
<dbReference type="SUPFAM" id="SSF49899">
    <property type="entry name" value="Concanavalin A-like lectins/glucanases"/>
    <property type="match status" value="1"/>
</dbReference>
<reference evidence="3" key="1">
    <citation type="submission" date="2016-10" db="EMBL/GenBank/DDBJ databases">
        <authorList>
            <person name="de Groot N.N."/>
        </authorList>
    </citation>
    <scope>NUCLEOTIDE SEQUENCE [LARGE SCALE GENOMIC DNA]</scope>
    <source>
        <strain evidence="3">CGMCC 1.10697</strain>
    </source>
</reference>
<evidence type="ECO:0000313" key="3">
    <source>
        <dbReference type="EMBL" id="SFB06369.1"/>
    </source>
</evidence>
<proteinExistence type="predicted"/>
<dbReference type="EMBL" id="PJBV01000012">
    <property type="protein sequence ID" value="PKH42746.1"/>
    <property type="molecule type" value="Genomic_DNA"/>
</dbReference>
<keyword evidence="3" id="KW-0430">Lectin</keyword>
<feature type="signal peptide" evidence="1">
    <location>
        <begin position="1"/>
        <end position="31"/>
    </location>
</feature>
<evidence type="ECO:0000313" key="2">
    <source>
        <dbReference type="EMBL" id="PKH42746.1"/>
    </source>
</evidence>
<dbReference type="Proteomes" id="UP000199113">
    <property type="component" value="Unassembled WGS sequence"/>
</dbReference>
<protein>
    <submittedName>
        <fullName evidence="3">Concanavalin A-like lectin/glucanases superfamily protein</fullName>
    </submittedName>
</protein>
<dbReference type="InterPro" id="IPR006311">
    <property type="entry name" value="TAT_signal"/>
</dbReference>
<name>A0A1I0XZ22_9ACTN</name>
<dbReference type="RefSeq" id="WP_091197302.1">
    <property type="nucleotide sequence ID" value="NZ_FOKC01000003.1"/>
</dbReference>
<keyword evidence="5" id="KW-1185">Reference proteome</keyword>
<dbReference type="AlphaFoldDB" id="A0A1I0XZ22"/>
<keyword evidence="1" id="KW-0732">Signal</keyword>
<accession>A0A1I0XZ22</accession>
<feature type="chain" id="PRO_5011492329" evidence="1">
    <location>
        <begin position="32"/>
        <end position="249"/>
    </location>
</feature>
<dbReference type="EMBL" id="FOKC01000003">
    <property type="protein sequence ID" value="SFB06369.1"/>
    <property type="molecule type" value="Genomic_DNA"/>
</dbReference>
<dbReference type="InterPro" id="IPR001791">
    <property type="entry name" value="Laminin_G"/>
</dbReference>
<dbReference type="InterPro" id="IPR013320">
    <property type="entry name" value="ConA-like_dom_sf"/>
</dbReference>
<dbReference type="CDD" id="cd00110">
    <property type="entry name" value="LamG"/>
    <property type="match status" value="1"/>
</dbReference>
<sequence>MSRARRTLSTLVALATTAVLGTTLCAPPASAAGSDLAGLWFLDEGSGQVAYDWSFSGNRGQLGSTPYADAQDPAWVSVPSLLLRRSALRFAGSQHLRVANAPSLEPDGVTVVARVRGTAGGTFRYLASKGSLSCETASYGLYTGAQGGLRFYVSDGSTYTLSADAGAGIWDGRWHRVTGAYDGQSVRLWVDGVQVGSPVVSPVGIGYGLPDGEDFLLGDYAGPCGSPLGFVGDIDAAAVIGHYVADPTL</sequence>
<dbReference type="Pfam" id="PF13385">
    <property type="entry name" value="Laminin_G_3"/>
    <property type="match status" value="1"/>
</dbReference>
<evidence type="ECO:0000313" key="5">
    <source>
        <dbReference type="Proteomes" id="UP000233565"/>
    </source>
</evidence>
<evidence type="ECO:0000313" key="4">
    <source>
        <dbReference type="Proteomes" id="UP000199113"/>
    </source>
</evidence>
<organism evidence="3 4">
    <name type="scientific">Nocardioides alpinus</name>
    <dbReference type="NCBI Taxonomy" id="748909"/>
    <lineage>
        <taxon>Bacteria</taxon>
        <taxon>Bacillati</taxon>
        <taxon>Actinomycetota</taxon>
        <taxon>Actinomycetes</taxon>
        <taxon>Propionibacteriales</taxon>
        <taxon>Nocardioidaceae</taxon>
        <taxon>Nocardioides</taxon>
    </lineage>
</organism>
<dbReference type="Gene3D" id="2.60.120.200">
    <property type="match status" value="1"/>
</dbReference>
<dbReference type="STRING" id="748909.SAMN05192575_103143"/>
<gene>
    <name evidence="2" type="ORF">CXG46_05645</name>
    <name evidence="3" type="ORF">SAMN05192575_103143</name>
</gene>
<dbReference type="Proteomes" id="UP000233565">
    <property type="component" value="Unassembled WGS sequence"/>
</dbReference>
<evidence type="ECO:0000256" key="1">
    <source>
        <dbReference type="SAM" id="SignalP"/>
    </source>
</evidence>
<dbReference type="GO" id="GO:0030246">
    <property type="term" value="F:carbohydrate binding"/>
    <property type="evidence" value="ECO:0007669"/>
    <property type="project" value="UniProtKB-KW"/>
</dbReference>
<dbReference type="OrthoDB" id="9802683at2"/>
<reference evidence="2 5" key="2">
    <citation type="submission" date="2017-12" db="EMBL/GenBank/DDBJ databases">
        <title>Pharmacopeia of the Arctic Ocean.</title>
        <authorList>
            <person name="Collins E."/>
            <person name="Ducluzeau A.-L."/>
        </authorList>
    </citation>
    <scope>NUCLEOTIDE SEQUENCE [LARGE SCALE GENOMIC DNA]</scope>
    <source>
        <strain evidence="2 5">DSM 23325</strain>
    </source>
</reference>